<feature type="transmembrane region" description="Helical" evidence="5">
    <location>
        <begin position="367"/>
        <end position="386"/>
    </location>
</feature>
<evidence type="ECO:0000256" key="1">
    <source>
        <dbReference type="ARBA" id="ARBA00004651"/>
    </source>
</evidence>
<dbReference type="PROSITE" id="PS00216">
    <property type="entry name" value="SUGAR_TRANSPORT_1"/>
    <property type="match status" value="1"/>
</dbReference>
<evidence type="ECO:0000313" key="8">
    <source>
        <dbReference type="Proteomes" id="UP000638263"/>
    </source>
</evidence>
<dbReference type="CDD" id="cd17365">
    <property type="entry name" value="MFS_PcaK_like"/>
    <property type="match status" value="1"/>
</dbReference>
<protein>
    <submittedName>
        <fullName evidence="7">MFS transporter</fullName>
    </submittedName>
</protein>
<accession>A0A917VKC3</accession>
<feature type="domain" description="Major facilitator superfamily (MFS) profile" evidence="6">
    <location>
        <begin position="8"/>
        <end position="394"/>
    </location>
</feature>
<dbReference type="AlphaFoldDB" id="A0A917VKC3"/>
<dbReference type="SUPFAM" id="SSF103473">
    <property type="entry name" value="MFS general substrate transporter"/>
    <property type="match status" value="1"/>
</dbReference>
<keyword evidence="4 5" id="KW-0472">Membrane</keyword>
<evidence type="ECO:0000256" key="5">
    <source>
        <dbReference type="SAM" id="Phobius"/>
    </source>
</evidence>
<reference evidence="7" key="2">
    <citation type="submission" date="2020-09" db="EMBL/GenBank/DDBJ databases">
        <authorList>
            <person name="Sun Q."/>
            <person name="Zhou Y."/>
        </authorList>
    </citation>
    <scope>NUCLEOTIDE SEQUENCE</scope>
    <source>
        <strain evidence="7">CGMCC 4.3508</strain>
    </source>
</reference>
<evidence type="ECO:0000256" key="4">
    <source>
        <dbReference type="ARBA" id="ARBA00023136"/>
    </source>
</evidence>
<evidence type="ECO:0000313" key="7">
    <source>
        <dbReference type="EMBL" id="GGK90343.1"/>
    </source>
</evidence>
<proteinExistence type="predicted"/>
<dbReference type="RefSeq" id="WP_058857083.1">
    <property type="nucleotide sequence ID" value="NZ_BMMH01000001.1"/>
</dbReference>
<keyword evidence="2 5" id="KW-0812">Transmembrane</keyword>
<feature type="transmembrane region" description="Helical" evidence="5">
    <location>
        <begin position="43"/>
        <end position="64"/>
    </location>
</feature>
<keyword evidence="3 5" id="KW-1133">Transmembrane helix</keyword>
<feature type="transmembrane region" description="Helical" evidence="5">
    <location>
        <begin position="277"/>
        <end position="294"/>
    </location>
</feature>
<evidence type="ECO:0000259" key="6">
    <source>
        <dbReference type="PROSITE" id="PS50850"/>
    </source>
</evidence>
<name>A0A917VKC3_9NOCA</name>
<feature type="transmembrane region" description="Helical" evidence="5">
    <location>
        <begin position="245"/>
        <end position="265"/>
    </location>
</feature>
<dbReference type="PROSITE" id="PS00217">
    <property type="entry name" value="SUGAR_TRANSPORT_2"/>
    <property type="match status" value="1"/>
</dbReference>
<feature type="transmembrane region" description="Helical" evidence="5">
    <location>
        <begin position="300"/>
        <end position="324"/>
    </location>
</feature>
<feature type="transmembrane region" description="Helical" evidence="5">
    <location>
        <begin position="133"/>
        <end position="156"/>
    </location>
</feature>
<dbReference type="Pfam" id="PF07690">
    <property type="entry name" value="MFS_1"/>
    <property type="match status" value="1"/>
</dbReference>
<feature type="transmembrane region" description="Helical" evidence="5">
    <location>
        <begin position="101"/>
        <end position="121"/>
    </location>
</feature>
<dbReference type="InterPro" id="IPR020846">
    <property type="entry name" value="MFS_dom"/>
</dbReference>
<feature type="transmembrane region" description="Helical" evidence="5">
    <location>
        <begin position="213"/>
        <end position="233"/>
    </location>
</feature>
<feature type="transmembrane region" description="Helical" evidence="5">
    <location>
        <begin position="162"/>
        <end position="182"/>
    </location>
</feature>
<reference evidence="7" key="1">
    <citation type="journal article" date="2014" name="Int. J. Syst. Evol. Microbiol.">
        <title>Complete genome sequence of Corynebacterium casei LMG S-19264T (=DSM 44701T), isolated from a smear-ripened cheese.</title>
        <authorList>
            <consortium name="US DOE Joint Genome Institute (JGI-PGF)"/>
            <person name="Walter F."/>
            <person name="Albersmeier A."/>
            <person name="Kalinowski J."/>
            <person name="Ruckert C."/>
        </authorList>
    </citation>
    <scope>NUCLEOTIDE SEQUENCE</scope>
    <source>
        <strain evidence="7">CGMCC 4.3508</strain>
    </source>
</reference>
<dbReference type="InterPro" id="IPR036259">
    <property type="entry name" value="MFS_trans_sf"/>
</dbReference>
<dbReference type="PANTHER" id="PTHR23508">
    <property type="entry name" value="CARBOXYLIC ACID TRANSPORTER PROTEIN HOMOLOG"/>
    <property type="match status" value="1"/>
</dbReference>
<dbReference type="PANTHER" id="PTHR23508:SF10">
    <property type="entry name" value="CARBOXYLIC ACID TRANSPORTER PROTEIN HOMOLOG"/>
    <property type="match status" value="1"/>
</dbReference>
<dbReference type="GO" id="GO:0046943">
    <property type="term" value="F:carboxylic acid transmembrane transporter activity"/>
    <property type="evidence" value="ECO:0007669"/>
    <property type="project" value="TreeGrafter"/>
</dbReference>
<sequence>MNKLLSWPALLCWLTVLLDGYDLVVLGAVIPTLIDENHVGFTAASATFAATVSLIGVAIGAAGVGPLADRYGRRSVLLASIGLFSVFTIAVPWAGSVAVFGAFRLLAGLGLGACMPTALTFMAEHMPASRRAFASTFTMTGYHAGAVLASLLALWLIPSWEILFYAGGVAGLLLLPFVWFKLPETDAYLQARAKSERIGPTVVLQRRYLRTTLGVWVGSFMGLLLVYGLNTWLPKLMRDAGYNMSTSLTLLLVLNVGAIIGLVVAGTLADRRGTKPTILVWFAAAAVLLALLSVEVSSTVVLNALVLVTGIFVFSAQVLVYAYVTQAYPAEVRATALGLASAVGRLGAIFGPTITGALIVAGSAHPWGFYFFAVVAGIGLLALATVPRLIDRTASPPAEISVTGSDDVKEYAS</sequence>
<dbReference type="EMBL" id="BMMH01000001">
    <property type="protein sequence ID" value="GGK90343.1"/>
    <property type="molecule type" value="Genomic_DNA"/>
</dbReference>
<feature type="transmembrane region" description="Helical" evidence="5">
    <location>
        <begin position="76"/>
        <end position="95"/>
    </location>
</feature>
<dbReference type="InterPro" id="IPR011701">
    <property type="entry name" value="MFS"/>
</dbReference>
<gene>
    <name evidence="7" type="ORF">GCM10011588_00710</name>
</gene>
<dbReference type="Proteomes" id="UP000638263">
    <property type="component" value="Unassembled WGS sequence"/>
</dbReference>
<dbReference type="InterPro" id="IPR005829">
    <property type="entry name" value="Sugar_transporter_CS"/>
</dbReference>
<comment type="subcellular location">
    <subcellularLocation>
        <location evidence="1">Cell membrane</location>
        <topology evidence="1">Multi-pass membrane protein</topology>
    </subcellularLocation>
</comment>
<dbReference type="Gene3D" id="1.20.1250.20">
    <property type="entry name" value="MFS general substrate transporter like domains"/>
    <property type="match status" value="2"/>
</dbReference>
<evidence type="ECO:0000256" key="2">
    <source>
        <dbReference type="ARBA" id="ARBA00022692"/>
    </source>
</evidence>
<feature type="transmembrane region" description="Helical" evidence="5">
    <location>
        <begin position="336"/>
        <end position="361"/>
    </location>
</feature>
<dbReference type="GO" id="GO:0005886">
    <property type="term" value="C:plasma membrane"/>
    <property type="evidence" value="ECO:0007669"/>
    <property type="project" value="UniProtKB-SubCell"/>
</dbReference>
<dbReference type="PROSITE" id="PS50850">
    <property type="entry name" value="MFS"/>
    <property type="match status" value="1"/>
</dbReference>
<evidence type="ECO:0000256" key="3">
    <source>
        <dbReference type="ARBA" id="ARBA00022989"/>
    </source>
</evidence>
<keyword evidence="8" id="KW-1185">Reference proteome</keyword>
<organism evidence="7 8">
    <name type="scientific">Nocardia jinanensis</name>
    <dbReference type="NCBI Taxonomy" id="382504"/>
    <lineage>
        <taxon>Bacteria</taxon>
        <taxon>Bacillati</taxon>
        <taxon>Actinomycetota</taxon>
        <taxon>Actinomycetes</taxon>
        <taxon>Mycobacteriales</taxon>
        <taxon>Nocardiaceae</taxon>
        <taxon>Nocardia</taxon>
    </lineage>
</organism>
<comment type="caution">
    <text evidence="7">The sequence shown here is derived from an EMBL/GenBank/DDBJ whole genome shotgun (WGS) entry which is preliminary data.</text>
</comment>